<dbReference type="Pfam" id="PF13385">
    <property type="entry name" value="Laminin_G_3"/>
    <property type="match status" value="1"/>
</dbReference>
<feature type="domain" description="Sialidase N-terminal" evidence="2">
    <location>
        <begin position="583"/>
        <end position="702"/>
    </location>
</feature>
<evidence type="ECO:0000313" key="4">
    <source>
        <dbReference type="EMBL" id="MDN5199955.1"/>
    </source>
</evidence>
<evidence type="ECO:0000256" key="1">
    <source>
        <dbReference type="SAM" id="SignalP"/>
    </source>
</evidence>
<dbReference type="Pfam" id="PF18962">
    <property type="entry name" value="Por_Secre_tail"/>
    <property type="match status" value="1"/>
</dbReference>
<dbReference type="InterPro" id="IPR013320">
    <property type="entry name" value="ConA-like_dom_sf"/>
</dbReference>
<dbReference type="Gene3D" id="2.60.40.1290">
    <property type="match status" value="3"/>
</dbReference>
<feature type="domain" description="Secretion system C-terminal sorting" evidence="3">
    <location>
        <begin position="1196"/>
        <end position="1275"/>
    </location>
</feature>
<dbReference type="Gene3D" id="2.60.120.200">
    <property type="match status" value="1"/>
</dbReference>
<gene>
    <name evidence="4" type="ORF">QQ008_01245</name>
</gene>
<comment type="caution">
    <text evidence="4">The sequence shown here is derived from an EMBL/GenBank/DDBJ whole genome shotgun (WGS) entry which is preliminary data.</text>
</comment>
<dbReference type="RefSeq" id="WP_346749984.1">
    <property type="nucleotide sequence ID" value="NZ_JAUJEA010000001.1"/>
</dbReference>
<accession>A0ABT8KGV8</accession>
<evidence type="ECO:0000313" key="5">
    <source>
        <dbReference type="Proteomes" id="UP001172082"/>
    </source>
</evidence>
<evidence type="ECO:0000259" key="3">
    <source>
        <dbReference type="Pfam" id="PF18962"/>
    </source>
</evidence>
<keyword evidence="5" id="KW-1185">Reference proteome</keyword>
<dbReference type="SUPFAM" id="SSF49899">
    <property type="entry name" value="Concanavalin A-like lectins/glucanases"/>
    <property type="match status" value="1"/>
</dbReference>
<feature type="signal peptide" evidence="1">
    <location>
        <begin position="1"/>
        <end position="26"/>
    </location>
</feature>
<dbReference type="Proteomes" id="UP001172082">
    <property type="component" value="Unassembled WGS sequence"/>
</dbReference>
<dbReference type="EMBL" id="JAUJEA010000001">
    <property type="protein sequence ID" value="MDN5199955.1"/>
    <property type="molecule type" value="Genomic_DNA"/>
</dbReference>
<dbReference type="InterPro" id="IPR029456">
    <property type="entry name" value="Sialidase_N"/>
</dbReference>
<organism evidence="4 5">
    <name type="scientific">Splendidivirga corallicola</name>
    <dbReference type="NCBI Taxonomy" id="3051826"/>
    <lineage>
        <taxon>Bacteria</taxon>
        <taxon>Pseudomonadati</taxon>
        <taxon>Bacteroidota</taxon>
        <taxon>Cytophagia</taxon>
        <taxon>Cytophagales</taxon>
        <taxon>Splendidivirgaceae</taxon>
        <taxon>Splendidivirga</taxon>
    </lineage>
</organism>
<feature type="chain" id="PRO_5045290250" evidence="1">
    <location>
        <begin position="27"/>
        <end position="1276"/>
    </location>
</feature>
<evidence type="ECO:0000259" key="2">
    <source>
        <dbReference type="Pfam" id="PF14873"/>
    </source>
</evidence>
<dbReference type="InterPro" id="IPR026444">
    <property type="entry name" value="Secre_tail"/>
</dbReference>
<sequence length="1276" mass="137323">MRLQITVRSKLRTLIILLCIVSGTQAGNQNVRVDLFENERSDHFSDLLGTTKGYLNLPALEINQPFTYEEHRPIHDLDFTTGGPDNYGYTYIDSDEPSGTVAFEDISGTGTDISMGDEGEFNTTLPFEFDFYGTVSRDVRIGGNGAIRFSQTSGNISYNNRDFPRNSPPLLIAPFWDDLNVDSGGAVYMETKGTAPNRRFIVQWHQIPHYDLSSSNTITFQVVMYEGYNNIDFVYQDAYFGDSDYDHGESATIGINEDASDALKYSFKTNSLDGITSIRYTHPSNSTSMSYTSSDLFQTITSNVAPGDNGQKVIELRVVVNGNRTPFDITSFSLNTNGTSDPNNDIYNAVIYYSGNGPNFSKDVIFGSESAPNGPFAITGSQSLVTGNNYFWLTYNIKEDATGGNVVDAECNQVVVGGINRVPSTTAPTGSRTISSTIPDASSCANAKSVSGCGNISVTGNTSGGDTSNYGNCGTSSNTHEKHWYVLEGNGTEITAETIDISDPDLDDTKIWVFSGSCGSTTCIDGDDDSGPGYYSKVTFTAEEGETYYILVGGYDSGDVGNYQLDITTNVNCMSYTSSTVSQNTNNLSKGVEDQQVIGIEIVTSNSLDPLDVTSFTFNTTGTTNTADITNAKVYYTGTNNTFATGELFGDVVASPNGSFVINDTQQLSEGTNYFWLTYDINASATKGNAIDAECTQITVDGTNRTPTVTAPGGDRKISGITPLRANALSFDGGDYVTFTGYKGITGSNDRTIEAWIKTSTSGPIISWGNNTSGSDWTMSISSSGYLRTDVGGGHIEGDTDLRDDSWHHIAVSFTGSNITDGVLYVDGTPETLSSSSGQTVNTASSADVVIGQDHSSNYFTGEIDEVRIWSVSRSQNEIRENLHLTLLGSESNLSNYWQFNEASGTTISDAQVGGNNGILGDGVTSSTYPARLTSTVAIGGGISYLQNVNATGIVNFGSTGATLNFTSWSGGAEDVVISKITGESAPGNDPKNDVPILADVHAKYWIVRKFGSGSFSANVTLALGSGTVSVDDATTPSNLRLLKRSSNSYGTWVSSEEGDAAMVASGEATFDGVTGFSQLMLGTIGNSPLPVTWLSFEAVLDNGKVHLDWKTASEINNDFFEIQRSEDGRNFEVIGSVNGNGTVNEISTYSFTDKTPLFGGSLYRLRQIDFDGQFDFSNVVAIDNPFTGRQLEVTVYPNPTDQHNINIRVATENRQNEVLVELFDISGVGYLNETFDPGELTSDRLLNPAKKIKSGIYILVVKQNGQTYKEKIIIV</sequence>
<protein>
    <submittedName>
        <fullName evidence="4">BNR-repeat neuraminidase N-terminal domain-containing protein</fullName>
    </submittedName>
</protein>
<name>A0ABT8KGV8_9BACT</name>
<dbReference type="NCBIfam" id="TIGR04183">
    <property type="entry name" value="Por_Secre_tail"/>
    <property type="match status" value="1"/>
</dbReference>
<dbReference type="InterPro" id="IPR001791">
    <property type="entry name" value="Laminin_G"/>
</dbReference>
<dbReference type="Pfam" id="PF14873">
    <property type="entry name" value="BNR_assoc_N"/>
    <property type="match status" value="1"/>
</dbReference>
<keyword evidence="1" id="KW-0732">Signal</keyword>
<proteinExistence type="predicted"/>
<reference evidence="4" key="1">
    <citation type="submission" date="2023-06" db="EMBL/GenBank/DDBJ databases">
        <title>Genomic of Parafulvivirga corallium.</title>
        <authorList>
            <person name="Wang G."/>
        </authorList>
    </citation>
    <scope>NUCLEOTIDE SEQUENCE</scope>
    <source>
        <strain evidence="4">BMA10</strain>
    </source>
</reference>
<dbReference type="CDD" id="cd00110">
    <property type="entry name" value="LamG"/>
    <property type="match status" value="1"/>
</dbReference>